<dbReference type="OrthoDB" id="3251775at2759"/>
<dbReference type="EMBL" id="SFCI01000194">
    <property type="protein sequence ID" value="TFY81595.1"/>
    <property type="molecule type" value="Genomic_DNA"/>
</dbReference>
<organism evidence="3 4">
    <name type="scientific">Hericium alpestre</name>
    <dbReference type="NCBI Taxonomy" id="135208"/>
    <lineage>
        <taxon>Eukaryota</taxon>
        <taxon>Fungi</taxon>
        <taxon>Dikarya</taxon>
        <taxon>Basidiomycota</taxon>
        <taxon>Agaricomycotina</taxon>
        <taxon>Agaricomycetes</taxon>
        <taxon>Russulales</taxon>
        <taxon>Hericiaceae</taxon>
        <taxon>Hericium</taxon>
    </lineage>
</organism>
<name>A0A4Z0A4G3_9AGAM</name>
<feature type="domain" description="DUF6533" evidence="2">
    <location>
        <begin position="46"/>
        <end position="90"/>
    </location>
</feature>
<evidence type="ECO:0000313" key="4">
    <source>
        <dbReference type="Proteomes" id="UP000298061"/>
    </source>
</evidence>
<comment type="caution">
    <text evidence="3">The sequence shown here is derived from an EMBL/GenBank/DDBJ whole genome shotgun (WGS) entry which is preliminary data.</text>
</comment>
<keyword evidence="1" id="KW-0472">Membrane</keyword>
<proteinExistence type="predicted"/>
<feature type="transmembrane region" description="Helical" evidence="1">
    <location>
        <begin position="107"/>
        <end position="124"/>
    </location>
</feature>
<dbReference type="Pfam" id="PF20151">
    <property type="entry name" value="DUF6533"/>
    <property type="match status" value="1"/>
</dbReference>
<gene>
    <name evidence="3" type="ORF">EWM64_g2409</name>
</gene>
<evidence type="ECO:0000259" key="2">
    <source>
        <dbReference type="Pfam" id="PF20151"/>
    </source>
</evidence>
<keyword evidence="4" id="KW-1185">Reference proteome</keyword>
<dbReference type="InterPro" id="IPR045340">
    <property type="entry name" value="DUF6533"/>
</dbReference>
<protein>
    <recommendedName>
        <fullName evidence="2">DUF6533 domain-containing protein</fullName>
    </recommendedName>
</protein>
<evidence type="ECO:0000313" key="3">
    <source>
        <dbReference type="EMBL" id="TFY81595.1"/>
    </source>
</evidence>
<feature type="transmembrane region" description="Helical" evidence="1">
    <location>
        <begin position="136"/>
        <end position="154"/>
    </location>
</feature>
<dbReference type="Proteomes" id="UP000298061">
    <property type="component" value="Unassembled WGS sequence"/>
</dbReference>
<keyword evidence="1" id="KW-1133">Transmembrane helix</keyword>
<evidence type="ECO:0000256" key="1">
    <source>
        <dbReference type="SAM" id="Phobius"/>
    </source>
</evidence>
<dbReference type="AlphaFoldDB" id="A0A4Z0A4G3"/>
<reference evidence="3 4" key="1">
    <citation type="submission" date="2019-02" db="EMBL/GenBank/DDBJ databases">
        <title>Genome sequencing of the rare red list fungi Hericium alpestre (H. flagellum).</title>
        <authorList>
            <person name="Buettner E."/>
            <person name="Kellner H."/>
        </authorList>
    </citation>
    <scope>NUCLEOTIDE SEQUENCE [LARGE SCALE GENOMIC DNA]</scope>
    <source>
        <strain evidence="3 4">DSM 108284</strain>
    </source>
</reference>
<accession>A0A4Z0A4G3</accession>
<keyword evidence="1" id="KW-0812">Transmembrane</keyword>
<feature type="non-terminal residue" evidence="3">
    <location>
        <position position="163"/>
    </location>
</feature>
<feature type="transmembrane region" description="Helical" evidence="1">
    <location>
        <begin position="75"/>
        <end position="95"/>
    </location>
</feature>
<sequence length="163" mass="18685">MQPMRERKQHLPLQPGFSCPPRMESAVEVPADLVVSSLTDLYYSRYTALSWGIIIVFDHLITVGQEVELVWKERFTLASALFFVNRYYALFAAIFNCYGYNWLQWQAWTAIFAQSAITQAILILRVRALYLNNRTVTLVIVGNFLVAMAAVIVINHHMLAQLT</sequence>